<dbReference type="RefSeq" id="WP_160610707.1">
    <property type="nucleotide sequence ID" value="NZ_WTZA01000001.1"/>
</dbReference>
<dbReference type="Pfam" id="PF13362">
    <property type="entry name" value="Toprim_3"/>
    <property type="match status" value="1"/>
</dbReference>
<protein>
    <submittedName>
        <fullName evidence="2">Toprim domain-containing protein</fullName>
    </submittedName>
</protein>
<gene>
    <name evidence="2" type="ORF">GRI40_07230</name>
</gene>
<proteinExistence type="predicted"/>
<evidence type="ECO:0000313" key="3">
    <source>
        <dbReference type="Proteomes" id="UP000439522"/>
    </source>
</evidence>
<dbReference type="SMART" id="SM00493">
    <property type="entry name" value="TOPRIM"/>
    <property type="match status" value="1"/>
</dbReference>
<dbReference type="AlphaFoldDB" id="A0A6I4TCF4"/>
<dbReference type="InterPro" id="IPR006171">
    <property type="entry name" value="TOPRIM_dom"/>
</dbReference>
<comment type="caution">
    <text evidence="2">The sequence shown here is derived from an EMBL/GenBank/DDBJ whole genome shotgun (WGS) entry which is preliminary data.</text>
</comment>
<dbReference type="Proteomes" id="UP000439522">
    <property type="component" value="Unassembled WGS sequence"/>
</dbReference>
<dbReference type="InterPro" id="IPR034154">
    <property type="entry name" value="TOPRIM_DnaG/twinkle"/>
</dbReference>
<dbReference type="EMBL" id="WTZA01000001">
    <property type="protein sequence ID" value="MXO75011.1"/>
    <property type="molecule type" value="Genomic_DNA"/>
</dbReference>
<organism evidence="2 3">
    <name type="scientific">Tsuneonella aeria</name>
    <dbReference type="NCBI Taxonomy" id="1837929"/>
    <lineage>
        <taxon>Bacteria</taxon>
        <taxon>Pseudomonadati</taxon>
        <taxon>Pseudomonadota</taxon>
        <taxon>Alphaproteobacteria</taxon>
        <taxon>Sphingomonadales</taxon>
        <taxon>Erythrobacteraceae</taxon>
        <taxon>Tsuneonella</taxon>
    </lineage>
</organism>
<keyword evidence="3" id="KW-1185">Reference proteome</keyword>
<reference evidence="2 3" key="1">
    <citation type="submission" date="2019-12" db="EMBL/GenBank/DDBJ databases">
        <title>Genomic-based taxomic classification of the family Erythrobacteraceae.</title>
        <authorList>
            <person name="Xu L."/>
        </authorList>
    </citation>
    <scope>NUCLEOTIDE SEQUENCE [LARGE SCALE GENOMIC DNA]</scope>
    <source>
        <strain evidence="2 3">100921-2</strain>
    </source>
</reference>
<name>A0A6I4TCF4_9SPHN</name>
<dbReference type="CDD" id="cd01029">
    <property type="entry name" value="TOPRIM_primases"/>
    <property type="match status" value="1"/>
</dbReference>
<sequence length="310" mass="32813">MIDVDAIARHYGGKVCKGNALIPTPGHSSRDRGTAIKASALAPDGCLVACYNGTQADALAVKAMLRADGFLGQSRAGARELTAAERRSIRQSELARKRARLAAEETAARVAADLWRNASRADPAHPYLVAKALEPFGVRQAGRELLVPMVDPGFRLWNVQRIRPDGFKLFGKDARTAGLFWPHGVHLSDGRPSAGPLVIGEGFATVAAIHSATGYGVAAAMSARNLEPVARSMRKLFPTREIVIAADDDCHLPTNLGLEAARKAAQAVGGYVAVPTRAEGRSGDSGADFADIPREHVAARVEAARGVEKC</sequence>
<evidence type="ECO:0000313" key="2">
    <source>
        <dbReference type="EMBL" id="MXO75011.1"/>
    </source>
</evidence>
<dbReference type="OrthoDB" id="123525at2"/>
<accession>A0A6I4TCF4</accession>
<evidence type="ECO:0000259" key="1">
    <source>
        <dbReference type="SMART" id="SM00493"/>
    </source>
</evidence>
<feature type="domain" description="Toprim" evidence="1">
    <location>
        <begin position="195"/>
        <end position="273"/>
    </location>
</feature>